<dbReference type="GO" id="GO:0005509">
    <property type="term" value="F:calcium ion binding"/>
    <property type="evidence" value="ECO:0007669"/>
    <property type="project" value="InterPro"/>
</dbReference>
<keyword evidence="2" id="KW-0519">Myristate</keyword>
<organism evidence="8 9">
    <name type="scientific">Ciona savignyi</name>
    <name type="common">Pacific transparent sea squirt</name>
    <dbReference type="NCBI Taxonomy" id="51511"/>
    <lineage>
        <taxon>Eukaryota</taxon>
        <taxon>Metazoa</taxon>
        <taxon>Chordata</taxon>
        <taxon>Tunicata</taxon>
        <taxon>Ascidiacea</taxon>
        <taxon>Phlebobranchia</taxon>
        <taxon>Cionidae</taxon>
        <taxon>Ciona</taxon>
    </lineage>
</organism>
<keyword evidence="9" id="KW-1185">Reference proteome</keyword>
<evidence type="ECO:0000256" key="6">
    <source>
        <dbReference type="ARBA" id="ARBA00023288"/>
    </source>
</evidence>
<feature type="domain" description="EF-hand" evidence="7">
    <location>
        <begin position="92"/>
        <end position="127"/>
    </location>
</feature>
<dbReference type="OMA" id="MRAIYAM"/>
<dbReference type="PROSITE" id="PS50222">
    <property type="entry name" value="EF_HAND_2"/>
    <property type="match status" value="3"/>
</dbReference>
<dbReference type="STRING" id="51511.ENSCSAVP00000000815"/>
<dbReference type="SUPFAM" id="SSF47473">
    <property type="entry name" value="EF-hand"/>
    <property type="match status" value="1"/>
</dbReference>
<keyword evidence="5" id="KW-0106">Calcium</keyword>
<dbReference type="PRINTS" id="PR00450">
    <property type="entry name" value="RECOVERIN"/>
</dbReference>
<dbReference type="Gene3D" id="1.10.238.10">
    <property type="entry name" value="EF-hand"/>
    <property type="match status" value="1"/>
</dbReference>
<evidence type="ECO:0000313" key="8">
    <source>
        <dbReference type="Ensembl" id="ENSCSAVP00000000815.1"/>
    </source>
</evidence>
<dbReference type="InterPro" id="IPR028846">
    <property type="entry name" value="Recoverin"/>
</dbReference>
<dbReference type="InterPro" id="IPR018247">
    <property type="entry name" value="EF_Hand_1_Ca_BS"/>
</dbReference>
<dbReference type="PANTHER" id="PTHR23055">
    <property type="entry name" value="CALCIUM BINDING PROTEINS"/>
    <property type="match status" value="1"/>
</dbReference>
<dbReference type="Pfam" id="PF13499">
    <property type="entry name" value="EF-hand_7"/>
    <property type="match status" value="1"/>
</dbReference>
<keyword evidence="3" id="KW-0479">Metal-binding</keyword>
<dbReference type="Proteomes" id="UP000007875">
    <property type="component" value="Unassembled WGS sequence"/>
</dbReference>
<evidence type="ECO:0000256" key="4">
    <source>
        <dbReference type="ARBA" id="ARBA00022737"/>
    </source>
</evidence>
<keyword evidence="6" id="KW-0449">Lipoprotein</keyword>
<dbReference type="HOGENOM" id="CLU_072366_1_0_1"/>
<comment type="similarity">
    <text evidence="1">Belongs to the recoverin family.</text>
</comment>
<dbReference type="Ensembl" id="ENSCSAVT00000000824.1">
    <property type="protein sequence ID" value="ENSCSAVP00000000815.1"/>
    <property type="gene ID" value="ENSCSAVG00000000462.1"/>
</dbReference>
<dbReference type="SMART" id="SM00054">
    <property type="entry name" value="EFh"/>
    <property type="match status" value="3"/>
</dbReference>
<feature type="domain" description="EF-hand" evidence="7">
    <location>
        <begin position="56"/>
        <end position="91"/>
    </location>
</feature>
<reference evidence="8" key="3">
    <citation type="submission" date="2025-09" db="UniProtKB">
        <authorList>
            <consortium name="Ensembl"/>
        </authorList>
    </citation>
    <scope>IDENTIFICATION</scope>
</reference>
<feature type="domain" description="EF-hand" evidence="7">
    <location>
        <begin position="134"/>
        <end position="169"/>
    </location>
</feature>
<name>H2Y667_CIOSA</name>
<dbReference type="GeneTree" id="ENSGT00940000166508"/>
<proteinExistence type="inferred from homology"/>
<protein>
    <recommendedName>
        <fullName evidence="7">EF-hand domain-containing protein</fullName>
    </recommendedName>
</protein>
<dbReference type="AlphaFoldDB" id="H2Y667"/>
<dbReference type="InterPro" id="IPR011992">
    <property type="entry name" value="EF-hand-dom_pair"/>
</dbReference>
<dbReference type="eggNOG" id="KOG0044">
    <property type="taxonomic scope" value="Eukaryota"/>
</dbReference>
<evidence type="ECO:0000259" key="7">
    <source>
        <dbReference type="PROSITE" id="PS50222"/>
    </source>
</evidence>
<dbReference type="InterPro" id="IPR002048">
    <property type="entry name" value="EF_hand_dom"/>
</dbReference>
<reference evidence="9" key="1">
    <citation type="submission" date="2003-08" db="EMBL/GenBank/DDBJ databases">
        <authorList>
            <person name="Birren B."/>
            <person name="Nusbaum C."/>
            <person name="Abebe A."/>
            <person name="Abouelleil A."/>
            <person name="Adekoya E."/>
            <person name="Ait-zahra M."/>
            <person name="Allen N."/>
            <person name="Allen T."/>
            <person name="An P."/>
            <person name="Anderson M."/>
            <person name="Anderson S."/>
            <person name="Arachchi H."/>
            <person name="Armbruster J."/>
            <person name="Bachantsang P."/>
            <person name="Baldwin J."/>
            <person name="Barry A."/>
            <person name="Bayul T."/>
            <person name="Blitshsteyn B."/>
            <person name="Bloom T."/>
            <person name="Blye J."/>
            <person name="Boguslavskiy L."/>
            <person name="Borowsky M."/>
            <person name="Boukhgalter B."/>
            <person name="Brunache A."/>
            <person name="Butler J."/>
            <person name="Calixte N."/>
            <person name="Calvo S."/>
            <person name="Camarata J."/>
            <person name="Campo K."/>
            <person name="Chang J."/>
            <person name="Cheshatsang Y."/>
            <person name="Citroen M."/>
            <person name="Collymore A."/>
            <person name="Considine T."/>
            <person name="Cook A."/>
            <person name="Cooke P."/>
            <person name="Corum B."/>
            <person name="Cuomo C."/>
            <person name="David R."/>
            <person name="Dawoe T."/>
            <person name="Degray S."/>
            <person name="Dodge S."/>
            <person name="Dooley K."/>
            <person name="Dorje P."/>
            <person name="Dorjee K."/>
            <person name="Dorris L."/>
            <person name="Duffey N."/>
            <person name="Dupes A."/>
            <person name="Elkins T."/>
            <person name="Engels R."/>
            <person name="Erickson J."/>
            <person name="Farina A."/>
            <person name="Faro S."/>
            <person name="Ferreira P."/>
            <person name="Fischer H."/>
            <person name="Fitzgerald M."/>
            <person name="Foley K."/>
            <person name="Gage D."/>
            <person name="Galagan J."/>
            <person name="Gearin G."/>
            <person name="Gnerre S."/>
            <person name="Gnirke A."/>
            <person name="Goyette A."/>
            <person name="Graham J."/>
            <person name="Grandbois E."/>
            <person name="Gyaltsen K."/>
            <person name="Hafez N."/>
            <person name="Hagopian D."/>
            <person name="Hagos B."/>
            <person name="Hall J."/>
            <person name="Hatcher B."/>
            <person name="Heller A."/>
            <person name="Higgins H."/>
            <person name="Honan T."/>
            <person name="Horn A."/>
            <person name="Houde N."/>
            <person name="Hughes L."/>
            <person name="Hulme W."/>
            <person name="Husby E."/>
            <person name="Iliev I."/>
            <person name="Jaffe D."/>
            <person name="Jones C."/>
            <person name="Kamal M."/>
            <person name="Kamat A."/>
            <person name="Kamvysselis M."/>
            <person name="Karlsson E."/>
            <person name="Kells C."/>
            <person name="Kieu A."/>
            <person name="Kisner P."/>
            <person name="Kodira C."/>
            <person name="Kulbokas E."/>
            <person name="Labutti K."/>
            <person name="Lama D."/>
            <person name="Landers T."/>
            <person name="Leger J."/>
            <person name="Levine S."/>
            <person name="Lewis D."/>
            <person name="Lewis T."/>
            <person name="Lindblad-toh K."/>
            <person name="Liu X."/>
            <person name="Lokyitsang T."/>
            <person name="Lokyitsang Y."/>
            <person name="Lucien O."/>
            <person name="Lui A."/>
            <person name="Ma L.J."/>
            <person name="Mabbitt R."/>
            <person name="Macdonald J."/>
            <person name="Maclean C."/>
            <person name="Major J."/>
            <person name="Manning J."/>
            <person name="Marabella R."/>
            <person name="Maru K."/>
            <person name="Matthews C."/>
            <person name="Mauceli E."/>
            <person name="Mccarthy M."/>
            <person name="Mcdonough S."/>
            <person name="Mcghee T."/>
            <person name="Meldrim J."/>
            <person name="Meneus L."/>
            <person name="Mesirov J."/>
            <person name="Mihalev A."/>
            <person name="Mihova T."/>
            <person name="Mikkelsen T."/>
            <person name="Mlenga V."/>
            <person name="Moru K."/>
            <person name="Mozes J."/>
            <person name="Mulrain L."/>
            <person name="Munson G."/>
            <person name="Naylor J."/>
            <person name="Newes C."/>
            <person name="Nguyen C."/>
            <person name="Nguyen N."/>
            <person name="Nguyen T."/>
            <person name="Nicol R."/>
            <person name="Nielsen C."/>
            <person name="Nizzari M."/>
            <person name="Norbu C."/>
            <person name="Norbu N."/>
            <person name="O'donnell P."/>
            <person name="Okoawo O."/>
            <person name="O'leary S."/>
            <person name="Omotosho B."/>
            <person name="O'neill K."/>
            <person name="Osman S."/>
            <person name="Parker S."/>
            <person name="Perrin D."/>
            <person name="Phunkhang P."/>
            <person name="Piqani B."/>
            <person name="Purcell S."/>
            <person name="Rachupka T."/>
            <person name="Ramasamy U."/>
            <person name="Rameau R."/>
            <person name="Ray V."/>
            <person name="Raymond C."/>
            <person name="Retta R."/>
            <person name="Richardson S."/>
            <person name="Rise C."/>
            <person name="Rodriguez J."/>
            <person name="Rogers J."/>
            <person name="Rogov P."/>
            <person name="Rutman M."/>
            <person name="Schupbach R."/>
            <person name="Seaman C."/>
            <person name="Settipalli S."/>
            <person name="Sharpe T."/>
            <person name="Sheridan J."/>
            <person name="Sherpa N."/>
            <person name="Shi J."/>
            <person name="Smirnov S."/>
            <person name="Smith C."/>
            <person name="Sougnez C."/>
            <person name="Spencer B."/>
            <person name="Stalker J."/>
            <person name="Stange-thomann N."/>
            <person name="Stavropoulos S."/>
            <person name="Stetson K."/>
            <person name="Stone C."/>
            <person name="Stone S."/>
            <person name="Stubbs M."/>
            <person name="Talamas J."/>
            <person name="Tchuinga P."/>
            <person name="Tenzing P."/>
            <person name="Tesfaye S."/>
            <person name="Theodore J."/>
            <person name="Thoulutsang Y."/>
            <person name="Topham K."/>
            <person name="Towey S."/>
            <person name="Tsamla T."/>
            <person name="Tsomo N."/>
            <person name="Vallee D."/>
            <person name="Vassiliev H."/>
            <person name="Venkataraman V."/>
            <person name="Vinson J."/>
            <person name="Vo A."/>
            <person name="Wade C."/>
            <person name="Wang S."/>
            <person name="Wangchuk T."/>
            <person name="Wangdi T."/>
            <person name="Whittaker C."/>
            <person name="Wilkinson J."/>
            <person name="Wu Y."/>
            <person name="Wyman D."/>
            <person name="Yadav S."/>
            <person name="Yang S."/>
            <person name="Yang X."/>
            <person name="Yeager S."/>
            <person name="Yee E."/>
            <person name="Young G."/>
            <person name="Zainoun J."/>
            <person name="Zembeck L."/>
            <person name="Zimmer A."/>
            <person name="Zody M."/>
            <person name="Lander E."/>
        </authorList>
    </citation>
    <scope>NUCLEOTIDE SEQUENCE [LARGE SCALE GENOMIC DNA]</scope>
</reference>
<dbReference type="Pfam" id="PF13833">
    <property type="entry name" value="EF-hand_8"/>
    <property type="match status" value="1"/>
</dbReference>
<dbReference type="CDD" id="cd00051">
    <property type="entry name" value="EFh"/>
    <property type="match status" value="2"/>
</dbReference>
<reference evidence="8" key="2">
    <citation type="submission" date="2025-08" db="UniProtKB">
        <authorList>
            <consortium name="Ensembl"/>
        </authorList>
    </citation>
    <scope>IDENTIFICATION</scope>
</reference>
<sequence length="183" mass="21307">MGCGKSKSHVELEILTNFSKEELKKCYDDFKQKTANGKMDRTKFEDFYRTFFEQDPEMKFVDHLFRTFDFNNDGYVNFREFVCGLSIATRGTPDEKLTWTFNVYDVNNDGTITLDEMLDIMRAIYAMNGISEPEQLKNGRDAFQGLDSNGDGLISVAEFVKGVKRDQRLLEFLKKSVNLRRRL</sequence>
<keyword evidence="4" id="KW-0677">Repeat</keyword>
<evidence type="ECO:0000256" key="3">
    <source>
        <dbReference type="ARBA" id="ARBA00022723"/>
    </source>
</evidence>
<evidence type="ECO:0000256" key="2">
    <source>
        <dbReference type="ARBA" id="ARBA00022707"/>
    </source>
</evidence>
<evidence type="ECO:0000256" key="1">
    <source>
        <dbReference type="ARBA" id="ARBA00006049"/>
    </source>
</evidence>
<accession>H2Y667</accession>
<evidence type="ECO:0000256" key="5">
    <source>
        <dbReference type="ARBA" id="ARBA00022837"/>
    </source>
</evidence>
<dbReference type="PANTHER" id="PTHR23055:SF178">
    <property type="entry name" value="NEUROCALCIN HOMOLOG"/>
    <property type="match status" value="1"/>
</dbReference>
<dbReference type="InParanoid" id="H2Y667"/>
<evidence type="ECO:0000313" key="9">
    <source>
        <dbReference type="Proteomes" id="UP000007875"/>
    </source>
</evidence>
<dbReference type="PROSITE" id="PS00018">
    <property type="entry name" value="EF_HAND_1"/>
    <property type="match status" value="3"/>
</dbReference>